<name>A0A017H633_9FUSO</name>
<dbReference type="Pfam" id="PF03806">
    <property type="entry name" value="ABG_transport"/>
    <property type="match status" value="1"/>
</dbReference>
<dbReference type="RefSeq" id="WP_005964014.1">
    <property type="nucleotide sequence ID" value="NZ_AOJP01000004.1"/>
</dbReference>
<dbReference type="OrthoDB" id="3314392at2"/>
<accession>A0A017H633</accession>
<dbReference type="PANTHER" id="PTHR30282">
    <property type="entry name" value="P-AMINOBENZOYL GLUTAMATE TRANSPORTER"/>
    <property type="match status" value="1"/>
</dbReference>
<dbReference type="PATRIC" id="fig|1226633.4.peg.1613"/>
<evidence type="ECO:0000313" key="2">
    <source>
        <dbReference type="Proteomes" id="UP000031184"/>
    </source>
</evidence>
<organism evidence="1 2">
    <name type="scientific">Fusobacterium necrophorum subsp. funduliforme B35</name>
    <dbReference type="NCBI Taxonomy" id="1226633"/>
    <lineage>
        <taxon>Bacteria</taxon>
        <taxon>Fusobacteriati</taxon>
        <taxon>Fusobacteriota</taxon>
        <taxon>Fusobacteriia</taxon>
        <taxon>Fusobacteriales</taxon>
        <taxon>Fusobacteriaceae</taxon>
        <taxon>Fusobacterium</taxon>
    </lineage>
</organism>
<dbReference type="GeneID" id="75075412"/>
<gene>
    <name evidence="1" type="ORF">C095_08015</name>
</gene>
<evidence type="ECO:0000313" key="1">
    <source>
        <dbReference type="EMBL" id="KID48673.1"/>
    </source>
</evidence>
<dbReference type="InterPro" id="IPR004697">
    <property type="entry name" value="AbgT"/>
</dbReference>
<protein>
    <submittedName>
        <fullName evidence="1">Aminobenzoyl-glutamate transporter</fullName>
    </submittedName>
</protein>
<dbReference type="AlphaFoldDB" id="A0A017H633"/>
<dbReference type="EMBL" id="AUZI01000021">
    <property type="protein sequence ID" value="KID48673.1"/>
    <property type="molecule type" value="Genomic_DNA"/>
</dbReference>
<dbReference type="GO" id="GO:0015558">
    <property type="term" value="F:secondary active p-aminobenzoyl-glutamate transmembrane transporter activity"/>
    <property type="evidence" value="ECO:0007669"/>
    <property type="project" value="InterPro"/>
</dbReference>
<dbReference type="PANTHER" id="PTHR30282:SF0">
    <property type="entry name" value="P-AMINOBENZOYL-GLUTAMATE TRANSPORT PROTEIN"/>
    <property type="match status" value="1"/>
</dbReference>
<dbReference type="GO" id="GO:1902604">
    <property type="term" value="P:p-aminobenzoyl-glutamate transmembrane transport"/>
    <property type="evidence" value="ECO:0007669"/>
    <property type="project" value="InterPro"/>
</dbReference>
<sequence length="513" mass="55322">MEVKQKKNFMNKFLDFIEAGGNKLPHPVTLFFILCVIIVIVSGIAAKMGASVTYTALDRKTLEISEKTLEVKSLMSAEGIRYIFNSMVTNFTGFAPLGTVLVALIGIGVCEGSGLMSATLRKVVTSTPKKAITAVVVLAGVMSNIASDAGYVVLVPLGALIFLSFGRHPLAGLAAAFAGVSGGFSANLLLSTTDPLLSGLTTEAARLMRPDYFVNPASNYYFMFVSTFIITVLGTIITEKIVEPRLGKYEGDMVDTHEGDLTEIERKGLRYAAISVILYIVLMLVLMIPENAILREDGVLKSFTSHGLVPALMLFFLIPGLVYGIVTKKITSDKEVAKMMGKALGTMGGYLALVFVSAQFVAYFNFSHLGTYIAVEGAAGLKAIGFTGLPLILAFILVSAFINLFMGSASAKWAIMAPVFVPMLMQLGYSPEFTQVAYRIGDSSTNIISPLMSYFAMIVAFAQQYDKKAGMGTLISIMLPYSICFLIGWSLLLVVWFIFNLPIGPEAFIHLIG</sequence>
<comment type="caution">
    <text evidence="1">The sequence shown here is derived from an EMBL/GenBank/DDBJ whole genome shotgun (WGS) entry which is preliminary data.</text>
</comment>
<dbReference type="Proteomes" id="UP000031184">
    <property type="component" value="Unassembled WGS sequence"/>
</dbReference>
<proteinExistence type="predicted"/>
<reference evidence="1 2" key="1">
    <citation type="submission" date="2013-08" db="EMBL/GenBank/DDBJ databases">
        <title>An opportunistic ruminal bacterium that causes liver abscesses in cattle.</title>
        <authorList>
            <person name="Benahmed F.H."/>
            <person name="Rasmussen M."/>
            <person name="Harbottle H."/>
            <person name="Soppet D."/>
            <person name="Nagaraja T.G."/>
            <person name="Davidson M."/>
        </authorList>
    </citation>
    <scope>NUCLEOTIDE SEQUENCE [LARGE SCALE GENOMIC DNA]</scope>
    <source>
        <strain evidence="1 2">B35</strain>
    </source>
</reference>